<evidence type="ECO:0000256" key="2">
    <source>
        <dbReference type="ARBA" id="ARBA00022679"/>
    </source>
</evidence>
<dbReference type="RefSeq" id="XP_002837142.1">
    <property type="nucleotide sequence ID" value="XM_002837096.1"/>
</dbReference>
<dbReference type="KEGG" id="tml:GSTUM_00003463001"/>
<dbReference type="EC" id="2.7.10.1" evidence="1"/>
<proteinExistence type="predicted"/>
<feature type="region of interest" description="Disordered" evidence="5">
    <location>
        <begin position="30"/>
        <end position="60"/>
    </location>
</feature>
<evidence type="ECO:0000256" key="4">
    <source>
        <dbReference type="ARBA" id="ARBA00023137"/>
    </source>
</evidence>
<feature type="transmembrane region" description="Helical" evidence="6">
    <location>
        <begin position="72"/>
        <end position="94"/>
    </location>
</feature>
<name>D5G9Z0_TUBMM</name>
<accession>D5G9Z0</accession>
<evidence type="ECO:0000256" key="6">
    <source>
        <dbReference type="SAM" id="Phobius"/>
    </source>
</evidence>
<evidence type="ECO:0000256" key="3">
    <source>
        <dbReference type="ARBA" id="ARBA00022777"/>
    </source>
</evidence>
<keyword evidence="2" id="KW-0808">Transferase</keyword>
<feature type="chain" id="PRO_5003072661" description="receptor protein-tyrosine kinase" evidence="7">
    <location>
        <begin position="25"/>
        <end position="166"/>
    </location>
</feature>
<dbReference type="InterPro" id="IPR044912">
    <property type="entry name" value="Egfr_JX_dom"/>
</dbReference>
<evidence type="ECO:0000256" key="5">
    <source>
        <dbReference type="SAM" id="MobiDB-lite"/>
    </source>
</evidence>
<sequence length="166" mass="18094">MSKLNISPQSLAYLLFILPTFTSALITRQPDDVDEDKQGQVVVSTDGSAPPPPPPPPPMGPKTIVPGLDDGSTIACIVGGISLIVVIPMFVYIWRRRRRLRRARAPPRSLDKVALVDRRGGSIDEQESQLPSPLEKLERTGTSVSFASEVTVMDQVAKPQPVFHAM</sequence>
<keyword evidence="6" id="KW-0812">Transmembrane</keyword>
<organism evidence="8 9">
    <name type="scientific">Tuber melanosporum (strain Mel28)</name>
    <name type="common">Perigord black truffle</name>
    <dbReference type="NCBI Taxonomy" id="656061"/>
    <lineage>
        <taxon>Eukaryota</taxon>
        <taxon>Fungi</taxon>
        <taxon>Dikarya</taxon>
        <taxon>Ascomycota</taxon>
        <taxon>Pezizomycotina</taxon>
        <taxon>Pezizomycetes</taxon>
        <taxon>Pezizales</taxon>
        <taxon>Tuberaceae</taxon>
        <taxon>Tuber</taxon>
    </lineage>
</organism>
<gene>
    <name evidence="8" type="ORF">GSTUM_00003463001</name>
</gene>
<dbReference type="AlphaFoldDB" id="D5G9Z0"/>
<dbReference type="EMBL" id="FN430068">
    <property type="protein sequence ID" value="CAZ81333.1"/>
    <property type="molecule type" value="Genomic_DNA"/>
</dbReference>
<keyword evidence="4" id="KW-0829">Tyrosine-protein kinase</keyword>
<evidence type="ECO:0000313" key="8">
    <source>
        <dbReference type="EMBL" id="CAZ81333.1"/>
    </source>
</evidence>
<evidence type="ECO:0000313" key="9">
    <source>
        <dbReference type="Proteomes" id="UP000006911"/>
    </source>
</evidence>
<dbReference type="Proteomes" id="UP000006911">
    <property type="component" value="Unassembled WGS sequence"/>
</dbReference>
<keyword evidence="6" id="KW-0472">Membrane</keyword>
<dbReference type="InParanoid" id="D5G9Z0"/>
<keyword evidence="9" id="KW-1185">Reference proteome</keyword>
<dbReference type="GeneID" id="9187056"/>
<keyword evidence="3" id="KW-0418">Kinase</keyword>
<keyword evidence="7" id="KW-0732">Signal</keyword>
<evidence type="ECO:0000256" key="7">
    <source>
        <dbReference type="SAM" id="SignalP"/>
    </source>
</evidence>
<dbReference type="Gene3D" id="6.10.250.2930">
    <property type="match status" value="1"/>
</dbReference>
<reference evidence="8 9" key="1">
    <citation type="journal article" date="2010" name="Nature">
        <title>Perigord black truffle genome uncovers evolutionary origins and mechanisms of symbiosis.</title>
        <authorList>
            <person name="Martin F."/>
            <person name="Kohler A."/>
            <person name="Murat C."/>
            <person name="Balestrini R."/>
            <person name="Coutinho P.M."/>
            <person name="Jaillon O."/>
            <person name="Montanini B."/>
            <person name="Morin E."/>
            <person name="Noel B."/>
            <person name="Percudani R."/>
            <person name="Porcel B."/>
            <person name="Rubini A."/>
            <person name="Amicucci A."/>
            <person name="Amselem J."/>
            <person name="Anthouard V."/>
            <person name="Arcioni S."/>
            <person name="Artiguenave F."/>
            <person name="Aury J.M."/>
            <person name="Ballario P."/>
            <person name="Bolchi A."/>
            <person name="Brenna A."/>
            <person name="Brun A."/>
            <person name="Buee M."/>
            <person name="Cantarel B."/>
            <person name="Chevalier G."/>
            <person name="Couloux A."/>
            <person name="Da Silva C."/>
            <person name="Denoeud F."/>
            <person name="Duplessis S."/>
            <person name="Ghignone S."/>
            <person name="Hilselberger B."/>
            <person name="Iotti M."/>
            <person name="Marcais B."/>
            <person name="Mello A."/>
            <person name="Miranda M."/>
            <person name="Pacioni G."/>
            <person name="Quesneville H."/>
            <person name="Riccioni C."/>
            <person name="Ruotolo R."/>
            <person name="Splivallo R."/>
            <person name="Stocchi V."/>
            <person name="Tisserant E."/>
            <person name="Viscomi A.R."/>
            <person name="Zambonelli A."/>
            <person name="Zampieri E."/>
            <person name="Henrissat B."/>
            <person name="Lebrun M.H."/>
            <person name="Paolocci F."/>
            <person name="Bonfante P."/>
            <person name="Ottonello S."/>
            <person name="Wincker P."/>
        </authorList>
    </citation>
    <scope>NUCLEOTIDE SEQUENCE [LARGE SCALE GENOMIC DNA]</scope>
    <source>
        <strain evidence="8 9">Mel28</strain>
    </source>
</reference>
<dbReference type="HOGENOM" id="CLU_1603954_0_0_1"/>
<feature type="compositionally biased region" description="Pro residues" evidence="5">
    <location>
        <begin position="49"/>
        <end position="60"/>
    </location>
</feature>
<protein>
    <recommendedName>
        <fullName evidence="1">receptor protein-tyrosine kinase</fullName>
        <ecNumber evidence="1">2.7.10.1</ecNumber>
    </recommendedName>
</protein>
<dbReference type="GO" id="GO:0004714">
    <property type="term" value="F:transmembrane receptor protein tyrosine kinase activity"/>
    <property type="evidence" value="ECO:0007669"/>
    <property type="project" value="UniProtKB-EC"/>
</dbReference>
<keyword evidence="6" id="KW-1133">Transmembrane helix</keyword>
<evidence type="ECO:0000256" key="1">
    <source>
        <dbReference type="ARBA" id="ARBA00011902"/>
    </source>
</evidence>
<feature type="signal peptide" evidence="7">
    <location>
        <begin position="1"/>
        <end position="24"/>
    </location>
</feature>